<name>A0ABU8XRB3_9PROT</name>
<evidence type="ECO:0000313" key="2">
    <source>
        <dbReference type="Proteomes" id="UP001375743"/>
    </source>
</evidence>
<dbReference type="RefSeq" id="WP_418158812.1">
    <property type="nucleotide sequence ID" value="NZ_JBBLZC010000005.1"/>
</dbReference>
<dbReference type="PANTHER" id="PTHR34235">
    <property type="entry name" value="SLR1203 PROTEIN-RELATED"/>
    <property type="match status" value="1"/>
</dbReference>
<dbReference type="EMBL" id="JBBLZC010000005">
    <property type="protein sequence ID" value="MEK0082965.1"/>
    <property type="molecule type" value="Genomic_DNA"/>
</dbReference>
<organism evidence="1 2">
    <name type="scientific">Benzoatithermus flavus</name>
    <dbReference type="NCBI Taxonomy" id="3108223"/>
    <lineage>
        <taxon>Bacteria</taxon>
        <taxon>Pseudomonadati</taxon>
        <taxon>Pseudomonadota</taxon>
        <taxon>Alphaproteobacteria</taxon>
        <taxon>Geminicoccales</taxon>
        <taxon>Geminicoccaceae</taxon>
        <taxon>Benzoatithermus</taxon>
    </lineage>
</organism>
<dbReference type="InterPro" id="IPR002636">
    <property type="entry name" value="DUF29"/>
</dbReference>
<comment type="caution">
    <text evidence="1">The sequence shown here is derived from an EMBL/GenBank/DDBJ whole genome shotgun (WGS) entry which is preliminary data.</text>
</comment>
<sequence length="98" mass="11275">MSTLYERDFYSWTQQQAEILRRAGEQHLNAPAGLDWEHVAEEIEQLGKDELDELYSRYAVLIAHDTGMPTESLPAICPSTLEQVEDQAFWPEPEEGRP</sequence>
<accession>A0ABU8XRB3</accession>
<dbReference type="Pfam" id="PF01724">
    <property type="entry name" value="DUF29"/>
    <property type="match status" value="1"/>
</dbReference>
<gene>
    <name evidence="1" type="ORF">U1T56_07370</name>
</gene>
<protein>
    <submittedName>
        <fullName evidence="1">DUF29 family protein</fullName>
    </submittedName>
</protein>
<reference evidence="1 2" key="1">
    <citation type="submission" date="2024-01" db="EMBL/GenBank/DDBJ databases">
        <title>Multi-omics insights into the function and evolution of sodium benzoate biodegradation pathways in Benzoatithermus flavus gen. nov., sp. nov. from hot spring.</title>
        <authorList>
            <person name="Hu C.-J."/>
            <person name="Li W.-J."/>
        </authorList>
    </citation>
    <scope>NUCLEOTIDE SEQUENCE [LARGE SCALE GENOMIC DNA]</scope>
    <source>
        <strain evidence="1 2">SYSU G07066</strain>
    </source>
</reference>
<dbReference type="Proteomes" id="UP001375743">
    <property type="component" value="Unassembled WGS sequence"/>
</dbReference>
<keyword evidence="2" id="KW-1185">Reference proteome</keyword>
<dbReference type="Gene3D" id="1.20.1220.20">
    <property type="entry name" value="Uncharcterised protein PF01724"/>
    <property type="match status" value="1"/>
</dbReference>
<proteinExistence type="predicted"/>
<dbReference type="PANTHER" id="PTHR34235:SF4">
    <property type="entry name" value="SLR0291 PROTEIN"/>
    <property type="match status" value="1"/>
</dbReference>
<evidence type="ECO:0000313" key="1">
    <source>
        <dbReference type="EMBL" id="MEK0082965.1"/>
    </source>
</evidence>